<protein>
    <submittedName>
        <fullName evidence="1">Uncharacterized protein</fullName>
    </submittedName>
</protein>
<accession>A0ACC0Q6D6</accession>
<dbReference type="Proteomes" id="UP001062846">
    <property type="component" value="Chromosome 1"/>
</dbReference>
<reference evidence="1" key="1">
    <citation type="submission" date="2022-02" db="EMBL/GenBank/DDBJ databases">
        <title>Plant Genome Project.</title>
        <authorList>
            <person name="Zhang R.-G."/>
        </authorList>
    </citation>
    <scope>NUCLEOTIDE SEQUENCE</scope>
    <source>
        <strain evidence="1">AT1</strain>
    </source>
</reference>
<gene>
    <name evidence="1" type="ORF">RHMOL_Rhmol01G0230700</name>
</gene>
<evidence type="ECO:0000313" key="1">
    <source>
        <dbReference type="EMBL" id="KAI8572829.1"/>
    </source>
</evidence>
<comment type="caution">
    <text evidence="1">The sequence shown here is derived from an EMBL/GenBank/DDBJ whole genome shotgun (WGS) entry which is preliminary data.</text>
</comment>
<name>A0ACC0Q6D6_RHOML</name>
<evidence type="ECO:0000313" key="2">
    <source>
        <dbReference type="Proteomes" id="UP001062846"/>
    </source>
</evidence>
<sequence length="75" mass="7883">MSLALWYVPVTISLVSQLGGSVEEAIRILLDEGWGIGWLVMVGCPVGVLGNGSDEVRDGGGGYGLWMTKPSGVEF</sequence>
<proteinExistence type="predicted"/>
<dbReference type="EMBL" id="CM046388">
    <property type="protein sequence ID" value="KAI8572829.1"/>
    <property type="molecule type" value="Genomic_DNA"/>
</dbReference>
<keyword evidence="2" id="KW-1185">Reference proteome</keyword>
<organism evidence="1 2">
    <name type="scientific">Rhododendron molle</name>
    <name type="common">Chinese azalea</name>
    <name type="synonym">Azalea mollis</name>
    <dbReference type="NCBI Taxonomy" id="49168"/>
    <lineage>
        <taxon>Eukaryota</taxon>
        <taxon>Viridiplantae</taxon>
        <taxon>Streptophyta</taxon>
        <taxon>Embryophyta</taxon>
        <taxon>Tracheophyta</taxon>
        <taxon>Spermatophyta</taxon>
        <taxon>Magnoliopsida</taxon>
        <taxon>eudicotyledons</taxon>
        <taxon>Gunneridae</taxon>
        <taxon>Pentapetalae</taxon>
        <taxon>asterids</taxon>
        <taxon>Ericales</taxon>
        <taxon>Ericaceae</taxon>
        <taxon>Ericoideae</taxon>
        <taxon>Rhodoreae</taxon>
        <taxon>Rhododendron</taxon>
    </lineage>
</organism>